<dbReference type="Pfam" id="PF13772">
    <property type="entry name" value="AIG2_2"/>
    <property type="match status" value="1"/>
</dbReference>
<dbReference type="EC" id="4.3.2.9" evidence="1"/>
<comment type="caution">
    <text evidence="3">The sequence shown here is derived from an EMBL/GenBank/DDBJ whole genome shotgun (WGS) entry which is preliminary data.</text>
</comment>
<evidence type="ECO:0000256" key="1">
    <source>
        <dbReference type="ARBA" id="ARBA00012346"/>
    </source>
</evidence>
<dbReference type="SUPFAM" id="SSF110857">
    <property type="entry name" value="Gamma-glutamyl cyclotransferase-like"/>
    <property type="match status" value="1"/>
</dbReference>
<reference evidence="3 4" key="1">
    <citation type="submission" date="2022-12" db="EMBL/GenBank/DDBJ databases">
        <title>Chromosome-level genome of Tegillarca granosa.</title>
        <authorList>
            <person name="Kim J."/>
        </authorList>
    </citation>
    <scope>NUCLEOTIDE SEQUENCE [LARGE SCALE GENOMIC DNA]</scope>
    <source>
        <strain evidence="3">Teg-2019</strain>
        <tissue evidence="3">Adductor muscle</tissue>
    </source>
</reference>
<organism evidence="3 4">
    <name type="scientific">Tegillarca granosa</name>
    <name type="common">Malaysian cockle</name>
    <name type="synonym">Anadara granosa</name>
    <dbReference type="NCBI Taxonomy" id="220873"/>
    <lineage>
        <taxon>Eukaryota</taxon>
        <taxon>Metazoa</taxon>
        <taxon>Spiralia</taxon>
        <taxon>Lophotrochozoa</taxon>
        <taxon>Mollusca</taxon>
        <taxon>Bivalvia</taxon>
        <taxon>Autobranchia</taxon>
        <taxon>Pteriomorphia</taxon>
        <taxon>Arcoida</taxon>
        <taxon>Arcoidea</taxon>
        <taxon>Arcidae</taxon>
        <taxon>Tegillarca</taxon>
    </lineage>
</organism>
<proteinExistence type="predicted"/>
<name>A0ABQ9ED11_TEGGR</name>
<gene>
    <name evidence="3" type="ORF">KUTeg_019461</name>
</gene>
<dbReference type="InterPro" id="IPR017939">
    <property type="entry name" value="G-Glutamylcylcotransferase"/>
</dbReference>
<dbReference type="PANTHER" id="PTHR12935">
    <property type="entry name" value="GAMMA-GLUTAMYLCYCLOTRANSFERASE"/>
    <property type="match status" value="1"/>
</dbReference>
<sequence>MNIMKVSEGSFWYFGFGSNLLKQRIKLKNPSAVFITNAKLNGYRLSFSSKDYNPHTCVWHGGGATLIEDPDSFVWGCVWKLKNEDIKNLDKQEYTYEPITVEVVSPQNEVYICRSYHKDLDDKLDNRPSPQYKDIVLRGAEQNQLPEDYIDMIRNVEDNGFSGQLELYDEIISQIKHADA</sequence>
<dbReference type="CDD" id="cd06661">
    <property type="entry name" value="GGCT_like"/>
    <property type="match status" value="1"/>
</dbReference>
<keyword evidence="4" id="KW-1185">Reference proteome</keyword>
<dbReference type="EMBL" id="JARBDR010000917">
    <property type="protein sequence ID" value="KAJ8303065.1"/>
    <property type="molecule type" value="Genomic_DNA"/>
</dbReference>
<protein>
    <recommendedName>
        <fullName evidence="1">gamma-glutamylcyclotransferase</fullName>
        <ecNumber evidence="1">4.3.2.9</ecNumber>
    </recommendedName>
</protein>
<dbReference type="InterPro" id="IPR013024">
    <property type="entry name" value="GGCT-like"/>
</dbReference>
<dbReference type="PANTHER" id="PTHR12935:SF0">
    <property type="entry name" value="GAMMA-GLUTAMYLCYCLOTRANSFERASE"/>
    <property type="match status" value="1"/>
</dbReference>
<dbReference type="InterPro" id="IPR036568">
    <property type="entry name" value="GGCT-like_sf"/>
</dbReference>
<evidence type="ECO:0000256" key="2">
    <source>
        <dbReference type="ARBA" id="ARBA00023239"/>
    </source>
</evidence>
<dbReference type="Proteomes" id="UP001217089">
    <property type="component" value="Unassembled WGS sequence"/>
</dbReference>
<evidence type="ECO:0000313" key="3">
    <source>
        <dbReference type="EMBL" id="KAJ8303065.1"/>
    </source>
</evidence>
<keyword evidence="2" id="KW-0456">Lyase</keyword>
<accession>A0ABQ9ED11</accession>
<dbReference type="Gene3D" id="3.10.490.10">
    <property type="entry name" value="Gamma-glutamyl cyclotransferase-like"/>
    <property type="match status" value="1"/>
</dbReference>
<evidence type="ECO:0000313" key="4">
    <source>
        <dbReference type="Proteomes" id="UP001217089"/>
    </source>
</evidence>